<reference evidence="3" key="1">
    <citation type="submission" date="2015-01" db="EMBL/GenBank/DDBJ databases">
        <title>Flavisolibacter sp./LCS9/ whole genome sequencing.</title>
        <authorList>
            <person name="Kim M.K."/>
            <person name="Srinivasan S."/>
            <person name="Lee J.-J."/>
        </authorList>
    </citation>
    <scope>NUCLEOTIDE SEQUENCE [LARGE SCALE GENOMIC DNA]</scope>
    <source>
        <strain evidence="3">LCS9</strain>
    </source>
</reference>
<dbReference type="OrthoDB" id="9791779at2"/>
<accession>A0A172TYK6</accession>
<dbReference type="PRINTS" id="PR00111">
    <property type="entry name" value="ABHYDROLASE"/>
</dbReference>
<proteinExistence type="predicted"/>
<dbReference type="SUPFAM" id="SSF53474">
    <property type="entry name" value="alpha/beta-Hydrolases"/>
    <property type="match status" value="1"/>
</dbReference>
<dbReference type="GO" id="GO:0016020">
    <property type="term" value="C:membrane"/>
    <property type="evidence" value="ECO:0007669"/>
    <property type="project" value="TreeGrafter"/>
</dbReference>
<gene>
    <name evidence="2" type="ORF">SY85_17945</name>
</gene>
<dbReference type="KEGG" id="fla:SY85_17945"/>
<dbReference type="InterPro" id="IPR050266">
    <property type="entry name" value="AB_hydrolase_sf"/>
</dbReference>
<reference evidence="2 3" key="2">
    <citation type="journal article" date="2016" name="Int. J. Syst. Evol. Microbiol.">
        <title>Flavisolibacter tropicus sp. nov., isolated from tropical soil.</title>
        <authorList>
            <person name="Lee J.J."/>
            <person name="Kang M.S."/>
            <person name="Kim G.S."/>
            <person name="Lee C.S."/>
            <person name="Lim S."/>
            <person name="Lee J."/>
            <person name="Roh S.H."/>
            <person name="Kang H."/>
            <person name="Ha J.M."/>
            <person name="Bae S."/>
            <person name="Jung H.Y."/>
            <person name="Kim M.K."/>
        </authorList>
    </citation>
    <scope>NUCLEOTIDE SEQUENCE [LARGE SCALE GENOMIC DNA]</scope>
    <source>
        <strain evidence="2 3">LCS9</strain>
    </source>
</reference>
<dbReference type="Pfam" id="PF00561">
    <property type="entry name" value="Abhydrolase_1"/>
    <property type="match status" value="1"/>
</dbReference>
<name>A0A172TYK6_9BACT</name>
<evidence type="ECO:0000313" key="3">
    <source>
        <dbReference type="Proteomes" id="UP000077177"/>
    </source>
</evidence>
<keyword evidence="2" id="KW-0378">Hydrolase</keyword>
<protein>
    <submittedName>
        <fullName evidence="2">Alpha/beta hydrolase</fullName>
    </submittedName>
</protein>
<dbReference type="Gene3D" id="3.40.50.1820">
    <property type="entry name" value="alpha/beta hydrolase"/>
    <property type="match status" value="1"/>
</dbReference>
<organism evidence="2 3">
    <name type="scientific">Flavisolibacter tropicus</name>
    <dbReference type="NCBI Taxonomy" id="1492898"/>
    <lineage>
        <taxon>Bacteria</taxon>
        <taxon>Pseudomonadati</taxon>
        <taxon>Bacteroidota</taxon>
        <taxon>Chitinophagia</taxon>
        <taxon>Chitinophagales</taxon>
        <taxon>Chitinophagaceae</taxon>
        <taxon>Flavisolibacter</taxon>
    </lineage>
</organism>
<dbReference type="AlphaFoldDB" id="A0A172TYK6"/>
<keyword evidence="3" id="KW-1185">Reference proteome</keyword>
<evidence type="ECO:0000313" key="2">
    <source>
        <dbReference type="EMBL" id="ANE52096.1"/>
    </source>
</evidence>
<dbReference type="PANTHER" id="PTHR43798:SF33">
    <property type="entry name" value="HYDROLASE, PUTATIVE (AFU_ORTHOLOGUE AFUA_2G14860)-RELATED"/>
    <property type="match status" value="1"/>
</dbReference>
<dbReference type="GO" id="GO:0016787">
    <property type="term" value="F:hydrolase activity"/>
    <property type="evidence" value="ECO:0007669"/>
    <property type="project" value="UniProtKB-KW"/>
</dbReference>
<dbReference type="Proteomes" id="UP000077177">
    <property type="component" value="Chromosome"/>
</dbReference>
<dbReference type="InterPro" id="IPR000073">
    <property type="entry name" value="AB_hydrolase_1"/>
</dbReference>
<dbReference type="STRING" id="1492898.SY85_17945"/>
<dbReference type="InterPro" id="IPR029058">
    <property type="entry name" value="AB_hydrolase_fold"/>
</dbReference>
<evidence type="ECO:0000259" key="1">
    <source>
        <dbReference type="Pfam" id="PF00561"/>
    </source>
</evidence>
<dbReference type="EMBL" id="CP011390">
    <property type="protein sequence ID" value="ANE52096.1"/>
    <property type="molecule type" value="Genomic_DNA"/>
</dbReference>
<dbReference type="PANTHER" id="PTHR43798">
    <property type="entry name" value="MONOACYLGLYCEROL LIPASE"/>
    <property type="match status" value="1"/>
</dbReference>
<feature type="domain" description="AB hydrolase-1" evidence="1">
    <location>
        <begin position="3"/>
        <end position="106"/>
    </location>
</feature>
<dbReference type="RefSeq" id="WP_066406249.1">
    <property type="nucleotide sequence ID" value="NZ_CP011390.1"/>
</dbReference>
<sequence>MKTLLLLHGAIGSSAQLEMLKKKLESSYKVYTFNLPGHGGTALPQEFSIPTFANIARTYIRLEGLSSISIVGYSMGGYVAMYLARHYPGFVEKVVTLATKFEWDEAIAAREVKMLQPDVIEQKLPAFAKTLEERHAPEDWKQVLDKTKDMLLGLGKHNELSLEDYTFIRTPVQLLLGDRDKMVGLEETLAVYKQLPNAQLGILPGTPHPIEQVDAELLAFHVRRFIG</sequence>